<evidence type="ECO:0000313" key="4">
    <source>
        <dbReference type="Proteomes" id="UP000198939"/>
    </source>
</evidence>
<accession>A0A1H8N7W3</accession>
<dbReference type="STRING" id="501024.RTCCBAU85039_3405"/>
<organism evidence="1 3">
    <name type="scientific">Rhizobium tibeticum</name>
    <dbReference type="NCBI Taxonomy" id="501024"/>
    <lineage>
        <taxon>Bacteria</taxon>
        <taxon>Pseudomonadati</taxon>
        <taxon>Pseudomonadota</taxon>
        <taxon>Alphaproteobacteria</taxon>
        <taxon>Hyphomicrobiales</taxon>
        <taxon>Rhizobiaceae</taxon>
        <taxon>Rhizobium/Agrobacterium group</taxon>
        <taxon>Rhizobium</taxon>
    </lineage>
</organism>
<keyword evidence="4" id="KW-1185">Reference proteome</keyword>
<evidence type="ECO:0000313" key="1">
    <source>
        <dbReference type="EMBL" id="SEH96862.1"/>
    </source>
</evidence>
<dbReference type="EMBL" id="FOCV01000014">
    <property type="protein sequence ID" value="SEO25578.1"/>
    <property type="molecule type" value="Genomic_DNA"/>
</dbReference>
<dbReference type="Proteomes" id="UP000183063">
    <property type="component" value="Unassembled WGS sequence"/>
</dbReference>
<dbReference type="EMBL" id="FNXB01000016">
    <property type="protein sequence ID" value="SEH96862.1"/>
    <property type="molecule type" value="Genomic_DNA"/>
</dbReference>
<name>A0A1H8N7W3_9HYPH</name>
<gene>
    <name evidence="1" type="ORF">RTCCBAU85039_3405</name>
    <name evidence="2" type="ORF">SAMN05216228_10145</name>
</gene>
<reference evidence="3" key="2">
    <citation type="submission" date="2016-10" db="EMBL/GenBank/DDBJ databases">
        <authorList>
            <person name="Wibberg D."/>
        </authorList>
    </citation>
    <scope>NUCLEOTIDE SEQUENCE [LARGE SCALE GENOMIC DNA]</scope>
</reference>
<proteinExistence type="predicted"/>
<dbReference type="AlphaFoldDB" id="A0A1H8N7W3"/>
<sequence>MRLIWTTFPLLQNNAAIEAEPFCGEERTLGSGQT</sequence>
<evidence type="ECO:0000313" key="2">
    <source>
        <dbReference type="EMBL" id="SEO25578.1"/>
    </source>
</evidence>
<dbReference type="Proteomes" id="UP000198939">
    <property type="component" value="Unassembled WGS sequence"/>
</dbReference>
<protein>
    <submittedName>
        <fullName evidence="1">Uncharacterized protein</fullName>
    </submittedName>
</protein>
<reference evidence="1" key="3">
    <citation type="submission" date="2016-10" db="EMBL/GenBank/DDBJ databases">
        <authorList>
            <person name="de Groot N.N."/>
        </authorList>
    </citation>
    <scope>NUCLEOTIDE SEQUENCE [LARGE SCALE GENOMIC DNA]</scope>
    <source>
        <strain evidence="1">CCBAU85039</strain>
    </source>
</reference>
<evidence type="ECO:0000313" key="3">
    <source>
        <dbReference type="Proteomes" id="UP000183063"/>
    </source>
</evidence>
<reference evidence="2 4" key="1">
    <citation type="submission" date="2016-10" db="EMBL/GenBank/DDBJ databases">
        <authorList>
            <person name="Varghese N."/>
            <person name="Submissions S."/>
        </authorList>
    </citation>
    <scope>NUCLEOTIDE SEQUENCE [LARGE SCALE GENOMIC DNA]</scope>
    <source>
        <strain evidence="2 4">CGMCC 1.7071</strain>
    </source>
</reference>